<keyword evidence="3" id="KW-1185">Reference proteome</keyword>
<dbReference type="Pfam" id="PF12697">
    <property type="entry name" value="Abhydrolase_6"/>
    <property type="match status" value="1"/>
</dbReference>
<dbReference type="InterPro" id="IPR000073">
    <property type="entry name" value="AB_hydrolase_1"/>
</dbReference>
<reference evidence="2 3" key="1">
    <citation type="submission" date="2020-04" db="EMBL/GenBank/DDBJ databases">
        <title>Genome sequencing of novel species.</title>
        <authorList>
            <person name="Heo J."/>
            <person name="Kim S.-J."/>
            <person name="Kim J.-S."/>
            <person name="Hong S.-B."/>
            <person name="Kwon S.-W."/>
        </authorList>
    </citation>
    <scope>NUCLEOTIDE SEQUENCE [LARGE SCALE GENOMIC DNA]</scope>
    <source>
        <strain evidence="2 3">AF9R3</strain>
    </source>
</reference>
<dbReference type="PANTHER" id="PTHR37017">
    <property type="entry name" value="AB HYDROLASE-1 DOMAIN-CONTAINING PROTEIN-RELATED"/>
    <property type="match status" value="1"/>
</dbReference>
<name>A0ABX6M2Z9_9BURK</name>
<evidence type="ECO:0000313" key="2">
    <source>
        <dbReference type="EMBL" id="QJD88672.1"/>
    </source>
</evidence>
<evidence type="ECO:0000259" key="1">
    <source>
        <dbReference type="Pfam" id="PF12697"/>
    </source>
</evidence>
<dbReference type="RefSeq" id="WP_169110032.1">
    <property type="nucleotide sequence ID" value="NZ_CP051684.1"/>
</dbReference>
<dbReference type="SUPFAM" id="SSF53474">
    <property type="entry name" value="alpha/beta-Hydrolases"/>
    <property type="match status" value="1"/>
</dbReference>
<dbReference type="Proteomes" id="UP000503117">
    <property type="component" value="Chromosome"/>
</dbReference>
<protein>
    <submittedName>
        <fullName evidence="2">Alpha/beta hydrolase</fullName>
    </submittedName>
</protein>
<evidence type="ECO:0000313" key="3">
    <source>
        <dbReference type="Proteomes" id="UP000503117"/>
    </source>
</evidence>
<keyword evidence="2" id="KW-0378">Hydrolase</keyword>
<feature type="domain" description="AB hydrolase-1" evidence="1">
    <location>
        <begin position="12"/>
        <end position="224"/>
    </location>
</feature>
<dbReference type="InterPro" id="IPR052897">
    <property type="entry name" value="Sec-Metab_Biosynth_Hydrolase"/>
</dbReference>
<dbReference type="InterPro" id="IPR029058">
    <property type="entry name" value="AB_hydrolase_fold"/>
</dbReference>
<accession>A0ABX6M2Z9</accession>
<organism evidence="2 3">
    <name type="scientific">Duganella dendranthematis</name>
    <dbReference type="NCBI Taxonomy" id="2728021"/>
    <lineage>
        <taxon>Bacteria</taxon>
        <taxon>Pseudomonadati</taxon>
        <taxon>Pseudomonadota</taxon>
        <taxon>Betaproteobacteria</taxon>
        <taxon>Burkholderiales</taxon>
        <taxon>Oxalobacteraceae</taxon>
        <taxon>Telluria group</taxon>
        <taxon>Duganella</taxon>
    </lineage>
</organism>
<dbReference type="GO" id="GO:0016787">
    <property type="term" value="F:hydrolase activity"/>
    <property type="evidence" value="ECO:0007669"/>
    <property type="project" value="UniProtKB-KW"/>
</dbReference>
<sequence>MNIAGISKKVSVVLVHGAFVDGSGWQAVHAILSDQGYEVLVVQNPTLTLEGDVAATERVIGQARHPVVLVGHSYGGAVVTQAGDHPKVTAVVYLAAFVPDVGESIASLTAHPAEPGEATAPVMPPQDGFLMVDPERFPQAFGADVALEQTRFMAASQVPWGLGAVTAEITRTAWKTKPTHYLLALDDLMIPPRAQRQMASRAGARVVEIASSHAVMLSRPHEVATFIENAAKLVA</sequence>
<dbReference type="Gene3D" id="3.40.50.1820">
    <property type="entry name" value="alpha/beta hydrolase"/>
    <property type="match status" value="1"/>
</dbReference>
<dbReference type="EMBL" id="CP051684">
    <property type="protein sequence ID" value="QJD88672.1"/>
    <property type="molecule type" value="Genomic_DNA"/>
</dbReference>
<dbReference type="PANTHER" id="PTHR37017:SF11">
    <property type="entry name" value="ESTERASE_LIPASE_THIOESTERASE DOMAIN-CONTAINING PROTEIN"/>
    <property type="match status" value="1"/>
</dbReference>
<proteinExistence type="predicted"/>
<gene>
    <name evidence="2" type="ORF">HH213_00170</name>
</gene>